<dbReference type="Pfam" id="PF00109">
    <property type="entry name" value="ketoacyl-synt"/>
    <property type="match status" value="1"/>
</dbReference>
<dbReference type="PANTHER" id="PTHR43775:SF37">
    <property type="entry name" value="SI:DKEY-61P9.11"/>
    <property type="match status" value="1"/>
</dbReference>
<dbReference type="InterPro" id="IPR020841">
    <property type="entry name" value="PKS_Beta-ketoAc_synthase_dom"/>
</dbReference>
<dbReference type="InterPro" id="IPR001227">
    <property type="entry name" value="Ac_transferase_dom_sf"/>
</dbReference>
<dbReference type="InterPro" id="IPR016036">
    <property type="entry name" value="Malonyl_transacylase_ACP-bd"/>
</dbReference>
<dbReference type="Gene3D" id="3.30.70.3290">
    <property type="match status" value="1"/>
</dbReference>
<dbReference type="CDD" id="cd00833">
    <property type="entry name" value="PKS"/>
    <property type="match status" value="1"/>
</dbReference>
<dbReference type="Pfam" id="PF08659">
    <property type="entry name" value="KR"/>
    <property type="match status" value="1"/>
</dbReference>
<feature type="domain" description="Ketosynthase family 3 (KS3)" evidence="5">
    <location>
        <begin position="9"/>
        <end position="432"/>
    </location>
</feature>
<dbReference type="InterPro" id="IPR036291">
    <property type="entry name" value="NAD(P)-bd_dom_sf"/>
</dbReference>
<dbReference type="Pfam" id="PF00698">
    <property type="entry name" value="Acyl_transf_1"/>
    <property type="match status" value="1"/>
</dbReference>
<dbReference type="Proteomes" id="UP000298588">
    <property type="component" value="Chromosome"/>
</dbReference>
<dbReference type="SUPFAM" id="SSF53901">
    <property type="entry name" value="Thiolase-like"/>
    <property type="match status" value="1"/>
</dbReference>
<keyword evidence="2" id="KW-0597">Phosphoprotein</keyword>
<dbReference type="InterPro" id="IPR014030">
    <property type="entry name" value="Ketoacyl_synth_N"/>
</dbReference>
<dbReference type="GO" id="GO:0031177">
    <property type="term" value="F:phosphopantetheine binding"/>
    <property type="evidence" value="ECO:0007669"/>
    <property type="project" value="InterPro"/>
</dbReference>
<dbReference type="RefSeq" id="WP_137097708.1">
    <property type="nucleotide sequence ID" value="NZ_CP039865.1"/>
</dbReference>
<dbReference type="InterPro" id="IPR016035">
    <property type="entry name" value="Acyl_Trfase/lysoPLipase"/>
</dbReference>
<evidence type="ECO:0000313" key="7">
    <source>
        <dbReference type="Proteomes" id="UP000298588"/>
    </source>
</evidence>
<dbReference type="PROSITE" id="PS00606">
    <property type="entry name" value="KS3_1"/>
    <property type="match status" value="1"/>
</dbReference>
<sequence length="1502" mass="156499">MTTSGTDPIEAVAVIGMAGRFPGAGDVESFWRNLQAGHEAVSRFTIAELEAAGVPRAMAERPDYVPARGVLDGADCFDHEAFGYSPREAMLMDPQHRLMLETSHAALESAGYGNGQGEGWTGVFVGAARASYWLGNLADNPAAADGDDQIFIGNEKDFLATRVAFKLDLHGPAVDVQTGCSTSLVAIHLACRSLLSFECDMALAGGVTVALPLAGGYLHQEGSVLASDGHCRPFDAAGDGIVPGNAAAVVVLKRLSEALADGDKVHAVIRGSAINNDGARKMSFTAPSVEGQAQAILLAQQVAGVTADQIGLIEAHGTGTRLGDPIEVSALTQAFRETTGRMGFCALGSLKGNVGHLDAAAGVAGLIKAVCAVRDAVVPPTINVTAPNPAIDFAATPFYLATTATPWDEPVRRAGISAFGIGGTNAHVIVESLDQPRPEASDDRWRLMPISARSEAARDRLCSATATALAAGGLSLADAAFTLQTGRRHREHRAIVVARTAEEAASALRSEPAQGRFMAGGAPASRPKVAFLFPGGGVNYPRMALGLIDREPAFKEALTAMASHLAAEGVDIWPEIRGEAMAPSGVATALPAIFAISYALARLWQARGVMPNMMLGHSLGEYAAATVAGIFTPAEAARLVARRSSLQERSAGGAMLSVMTSAEITLALADPSIDIAAINGPGLCTASGPETAIQALEEALDRAGHRSMRLAIAIGAHARGVDQILGEFRAAFDGMSPRKPTLPVLSSLTGDWLEATDADYWAAHLRHTVRFDLALARLLEEPDLVLIECGPGDVCGALAEQHPAYRPGHSRVASLRKEQIAADDHAVLLTAIGQAWLAGVPVEMSATPGIPDGVRQPLPTYPFERNRLWIDPPAADRRRAVAPADKPIDDWFHIPSWTRALPPAPRSEPGSGAALVFTDEGPLGDAVMSALTAAGYGPVVTLRAGDELALDSEISFQMRPGSADDLAMVLTASGVTPALAVHLWSAGDEASDEVARGFHTLVALVQACAAARIDLPARVVVGTRHAQLAAATDAVFAARATLLGAAQVMPQEVPGLSVSVIDMGCEITPETAAQSLVREALAADPQPVVALRGRQRMLRAFEPVRLASGAPARRTIQPGDVIVITGGLGRVGLLLARHLTARYSAKVALIARPGFPEEADWSLVDAGIDPRTASRIAALRSLRASGADVTLFGADVADPSVMAEAFAAIERQLGPVRGIIHAAAVTRGSALISPILQLSPDLAAEQLAPKLGGLAGLDAAIAACRAPPAFVVMLSSNASILGGLGFAAYSAANHVLDLAAADRSRTGATDWISTNWDRWLLDDDDLAAGAGTSMDSFAMRPAESLDAFMRIVLAGEAEQFVVTRGDLEARRRIWIDGEAEAPKAAGSERPRSSRTAYRAPTGEAEAALCGLWGTLLGIDGIGIDDNFFELGGHSLRVIQLLARVSDMFGVRLPLKSFFAAPTIAGLAELILQALEAGGDRQPDSLLDGLGTLGGETSQVAAQ</sequence>
<evidence type="ECO:0000259" key="5">
    <source>
        <dbReference type="PROSITE" id="PS52004"/>
    </source>
</evidence>
<dbReference type="SMART" id="SM00822">
    <property type="entry name" value="PKS_KR"/>
    <property type="match status" value="1"/>
</dbReference>
<dbReference type="Pfam" id="PF16197">
    <property type="entry name" value="KAsynt_C_assoc"/>
    <property type="match status" value="1"/>
</dbReference>
<dbReference type="SUPFAM" id="SSF52151">
    <property type="entry name" value="FabD/lysophospholipase-like"/>
    <property type="match status" value="1"/>
</dbReference>
<dbReference type="OrthoDB" id="9778690at2"/>
<reference evidence="6 7" key="1">
    <citation type="submission" date="2019-04" db="EMBL/GenBank/DDBJ databases">
        <title>Phreatobacter aquaticus sp. nov.</title>
        <authorList>
            <person name="Choi A."/>
            <person name="Baek K."/>
        </authorList>
    </citation>
    <scope>NUCLEOTIDE SEQUENCE [LARGE SCALE GENOMIC DNA]</scope>
    <source>
        <strain evidence="6 7">NMCR1094</strain>
    </source>
</reference>
<dbReference type="SMART" id="SM00825">
    <property type="entry name" value="PKS_KS"/>
    <property type="match status" value="1"/>
</dbReference>
<keyword evidence="7" id="KW-1185">Reference proteome</keyword>
<dbReference type="InterPro" id="IPR020806">
    <property type="entry name" value="PKS_PP-bd"/>
</dbReference>
<dbReference type="PROSITE" id="PS50075">
    <property type="entry name" value="CARRIER"/>
    <property type="match status" value="1"/>
</dbReference>
<proteinExistence type="predicted"/>
<dbReference type="GO" id="GO:0044550">
    <property type="term" value="P:secondary metabolite biosynthetic process"/>
    <property type="evidence" value="ECO:0007669"/>
    <property type="project" value="UniProtKB-ARBA"/>
</dbReference>
<dbReference type="PANTHER" id="PTHR43775">
    <property type="entry name" value="FATTY ACID SYNTHASE"/>
    <property type="match status" value="1"/>
</dbReference>
<dbReference type="InterPro" id="IPR009081">
    <property type="entry name" value="PP-bd_ACP"/>
</dbReference>
<dbReference type="Pfam" id="PF00550">
    <property type="entry name" value="PP-binding"/>
    <property type="match status" value="1"/>
</dbReference>
<dbReference type="GO" id="GO:0004315">
    <property type="term" value="F:3-oxoacyl-[acyl-carrier-protein] synthase activity"/>
    <property type="evidence" value="ECO:0007669"/>
    <property type="project" value="InterPro"/>
</dbReference>
<dbReference type="GO" id="GO:0005886">
    <property type="term" value="C:plasma membrane"/>
    <property type="evidence" value="ECO:0007669"/>
    <property type="project" value="TreeGrafter"/>
</dbReference>
<dbReference type="KEGG" id="paqt:E8L99_00445"/>
<dbReference type="SMART" id="SM00823">
    <property type="entry name" value="PKS_PP"/>
    <property type="match status" value="1"/>
</dbReference>
<dbReference type="InterPro" id="IPR006162">
    <property type="entry name" value="Ppantetheine_attach_site"/>
</dbReference>
<dbReference type="GO" id="GO:0071770">
    <property type="term" value="P:DIM/DIP cell wall layer assembly"/>
    <property type="evidence" value="ECO:0007669"/>
    <property type="project" value="TreeGrafter"/>
</dbReference>
<dbReference type="SMART" id="SM00827">
    <property type="entry name" value="PKS_AT"/>
    <property type="match status" value="1"/>
</dbReference>
<dbReference type="InterPro" id="IPR013968">
    <property type="entry name" value="PKS_KR"/>
</dbReference>
<accession>A0A4D7QJ07</accession>
<dbReference type="InterPro" id="IPR018201">
    <property type="entry name" value="Ketoacyl_synth_AS"/>
</dbReference>
<dbReference type="Gene3D" id="3.40.47.10">
    <property type="match status" value="1"/>
</dbReference>
<dbReference type="PROSITE" id="PS52004">
    <property type="entry name" value="KS3_2"/>
    <property type="match status" value="1"/>
</dbReference>
<keyword evidence="1" id="KW-0596">Phosphopantetheine</keyword>
<keyword evidence="3" id="KW-0808">Transferase</keyword>
<dbReference type="InterPro" id="IPR014043">
    <property type="entry name" value="Acyl_transferase_dom"/>
</dbReference>
<dbReference type="Pfam" id="PF02801">
    <property type="entry name" value="Ketoacyl-synt_C"/>
    <property type="match status" value="1"/>
</dbReference>
<dbReference type="InterPro" id="IPR036736">
    <property type="entry name" value="ACP-like_sf"/>
</dbReference>
<dbReference type="Gene3D" id="3.40.366.10">
    <property type="entry name" value="Malonyl-Coenzyme A Acyl Carrier Protein, domain 2"/>
    <property type="match status" value="1"/>
</dbReference>
<dbReference type="InterPro" id="IPR050091">
    <property type="entry name" value="PKS_NRPS_Biosynth_Enz"/>
</dbReference>
<organism evidence="6 7">
    <name type="scientific">Phreatobacter aquaticus</name>
    <dbReference type="NCBI Taxonomy" id="2570229"/>
    <lineage>
        <taxon>Bacteria</taxon>
        <taxon>Pseudomonadati</taxon>
        <taxon>Pseudomonadota</taxon>
        <taxon>Alphaproteobacteria</taxon>
        <taxon>Hyphomicrobiales</taxon>
        <taxon>Phreatobacteraceae</taxon>
        <taxon>Phreatobacter</taxon>
    </lineage>
</organism>
<dbReference type="InterPro" id="IPR014031">
    <property type="entry name" value="Ketoacyl_synth_C"/>
</dbReference>
<dbReference type="SUPFAM" id="SSF55048">
    <property type="entry name" value="Probable ACP-binding domain of malonyl-CoA ACP transacylase"/>
    <property type="match status" value="1"/>
</dbReference>
<dbReference type="Gene3D" id="3.40.50.1820">
    <property type="entry name" value="alpha/beta hydrolase"/>
    <property type="match status" value="1"/>
</dbReference>
<dbReference type="PROSITE" id="PS00012">
    <property type="entry name" value="PHOSPHOPANTETHEINE"/>
    <property type="match status" value="1"/>
</dbReference>
<evidence type="ECO:0000256" key="2">
    <source>
        <dbReference type="ARBA" id="ARBA00022553"/>
    </source>
</evidence>
<gene>
    <name evidence="6" type="ORF">E8L99_00445</name>
</gene>
<evidence type="ECO:0000256" key="1">
    <source>
        <dbReference type="ARBA" id="ARBA00022450"/>
    </source>
</evidence>
<dbReference type="EMBL" id="CP039865">
    <property type="protein sequence ID" value="QCK84372.1"/>
    <property type="molecule type" value="Genomic_DNA"/>
</dbReference>
<evidence type="ECO:0000259" key="4">
    <source>
        <dbReference type="PROSITE" id="PS50075"/>
    </source>
</evidence>
<name>A0A4D7QJ07_9HYPH</name>
<dbReference type="GO" id="GO:0006633">
    <property type="term" value="P:fatty acid biosynthetic process"/>
    <property type="evidence" value="ECO:0007669"/>
    <property type="project" value="InterPro"/>
</dbReference>
<dbReference type="InterPro" id="IPR032821">
    <property type="entry name" value="PKS_assoc"/>
</dbReference>
<dbReference type="InterPro" id="IPR057326">
    <property type="entry name" value="KR_dom"/>
</dbReference>
<dbReference type="Gene3D" id="3.40.50.720">
    <property type="entry name" value="NAD(P)-binding Rossmann-like Domain"/>
    <property type="match status" value="1"/>
</dbReference>
<feature type="domain" description="Carrier" evidence="4">
    <location>
        <begin position="1399"/>
        <end position="1474"/>
    </location>
</feature>
<protein>
    <submittedName>
        <fullName evidence="6">SDR family oxidoreductase</fullName>
    </submittedName>
</protein>
<dbReference type="InterPro" id="IPR016039">
    <property type="entry name" value="Thiolase-like"/>
</dbReference>
<dbReference type="InterPro" id="IPR029058">
    <property type="entry name" value="AB_hydrolase_fold"/>
</dbReference>
<dbReference type="GO" id="GO:0005737">
    <property type="term" value="C:cytoplasm"/>
    <property type="evidence" value="ECO:0007669"/>
    <property type="project" value="TreeGrafter"/>
</dbReference>
<evidence type="ECO:0000313" key="6">
    <source>
        <dbReference type="EMBL" id="QCK84372.1"/>
    </source>
</evidence>
<dbReference type="SUPFAM" id="SSF47336">
    <property type="entry name" value="ACP-like"/>
    <property type="match status" value="1"/>
</dbReference>
<dbReference type="FunFam" id="1.10.1200.10:FF:000016">
    <property type="entry name" value="Non-ribosomal peptide synthase"/>
    <property type="match status" value="1"/>
</dbReference>
<evidence type="ECO:0000256" key="3">
    <source>
        <dbReference type="ARBA" id="ARBA00022679"/>
    </source>
</evidence>
<dbReference type="SUPFAM" id="SSF51735">
    <property type="entry name" value="NAD(P)-binding Rossmann-fold domains"/>
    <property type="match status" value="2"/>
</dbReference>
<dbReference type="GO" id="GO:0004312">
    <property type="term" value="F:fatty acid synthase activity"/>
    <property type="evidence" value="ECO:0007669"/>
    <property type="project" value="TreeGrafter"/>
</dbReference>